<evidence type="ECO:0000313" key="3">
    <source>
        <dbReference type="EMBL" id="KKB11486.1"/>
    </source>
</evidence>
<evidence type="ECO:0008006" key="5">
    <source>
        <dbReference type="Google" id="ProtNLM"/>
    </source>
</evidence>
<dbReference type="Pfam" id="PF00106">
    <property type="entry name" value="adh_short"/>
    <property type="match status" value="1"/>
</dbReference>
<dbReference type="RefSeq" id="WP_046108935.1">
    <property type="nucleotide sequence ID" value="NZ_JZEX01000115.1"/>
</dbReference>
<accession>A0A0F5FRJ5</accession>
<proteinExistence type="inferred from homology"/>
<dbReference type="Gene3D" id="3.40.50.720">
    <property type="entry name" value="NAD(P)-binding Rossmann-like Domain"/>
    <property type="match status" value="1"/>
</dbReference>
<dbReference type="STRING" id="443610.VE25_12325"/>
<dbReference type="PRINTS" id="PR00081">
    <property type="entry name" value="GDHRDH"/>
</dbReference>
<dbReference type="PANTHER" id="PTHR24320">
    <property type="entry name" value="RETINOL DEHYDROGENASE"/>
    <property type="match status" value="1"/>
</dbReference>
<gene>
    <name evidence="3" type="ORF">VE25_12325</name>
</gene>
<organism evidence="3 4">
    <name type="scientific">Devosia geojensis</name>
    <dbReference type="NCBI Taxonomy" id="443610"/>
    <lineage>
        <taxon>Bacteria</taxon>
        <taxon>Pseudomonadati</taxon>
        <taxon>Pseudomonadota</taxon>
        <taxon>Alphaproteobacteria</taxon>
        <taxon>Hyphomicrobiales</taxon>
        <taxon>Devosiaceae</taxon>
        <taxon>Devosia</taxon>
    </lineage>
</organism>
<protein>
    <recommendedName>
        <fullName evidence="5">Dehydrogenase</fullName>
    </recommendedName>
</protein>
<dbReference type="PATRIC" id="fig|443610.3.peg.706"/>
<dbReference type="OrthoDB" id="109589at2"/>
<keyword evidence="4" id="KW-1185">Reference proteome</keyword>
<comment type="similarity">
    <text evidence="1">Belongs to the short-chain dehydrogenases/reductases (SDR) family.</text>
</comment>
<dbReference type="AlphaFoldDB" id="A0A0F5FRJ5"/>
<dbReference type="SUPFAM" id="SSF51735">
    <property type="entry name" value="NAD(P)-binding Rossmann-fold domains"/>
    <property type="match status" value="1"/>
</dbReference>
<sequence length="307" mass="32329">MRTMVMTGGSSGFGRLALSQLARNGSRILVGARGTGPEGATTLPLDLSHLASVRAFADRVGNEIGGAPIDALILNAGLHGTDLEARSPDGFEMTFATNHLGHYLLLRLLLPRLAGEAAVVITTSGTHDPAEKTAFPVPRHADAALLAHPERDPGFDRSSPLKASRALYAASKLANVLTARRLARLAAEEGRGWKVFAFCPGEVPGTRLTRDYPMVPRLAWRFAGALAGTGPSVARLMGVTRPQEAAAALVGLVDGDIRPPEGQVYAAVRKGAITWPPLSELARRDDVADALWRDSEALVGLSAAASR</sequence>
<dbReference type="InterPro" id="IPR002347">
    <property type="entry name" value="SDR_fam"/>
</dbReference>
<evidence type="ECO:0000313" key="4">
    <source>
        <dbReference type="Proteomes" id="UP000033632"/>
    </source>
</evidence>
<reference evidence="3 4" key="1">
    <citation type="submission" date="2015-03" db="EMBL/GenBank/DDBJ databases">
        <authorList>
            <person name="Hassan Y.I."/>
            <person name="Lepp D."/>
            <person name="Li X.-Z."/>
            <person name="Zhou T."/>
        </authorList>
    </citation>
    <scope>NUCLEOTIDE SEQUENCE [LARGE SCALE GENOMIC DNA]</scope>
    <source>
        <strain evidence="3 4">BD-c194</strain>
    </source>
</reference>
<dbReference type="Proteomes" id="UP000033632">
    <property type="component" value="Unassembled WGS sequence"/>
</dbReference>
<evidence type="ECO:0000256" key="2">
    <source>
        <dbReference type="ARBA" id="ARBA00023002"/>
    </source>
</evidence>
<dbReference type="EMBL" id="JZEX01000115">
    <property type="protein sequence ID" value="KKB11486.1"/>
    <property type="molecule type" value="Genomic_DNA"/>
</dbReference>
<name>A0A0F5FRJ5_9HYPH</name>
<dbReference type="InterPro" id="IPR036291">
    <property type="entry name" value="NAD(P)-bd_dom_sf"/>
</dbReference>
<evidence type="ECO:0000256" key="1">
    <source>
        <dbReference type="ARBA" id="ARBA00006484"/>
    </source>
</evidence>
<dbReference type="PANTHER" id="PTHR24320:SF152">
    <property type="entry name" value="SHORT-CHAIN DEHYDROGENASE_REDUCTASE FAMILY PROTEIN"/>
    <property type="match status" value="1"/>
</dbReference>
<keyword evidence="2" id="KW-0560">Oxidoreductase</keyword>
<dbReference type="GO" id="GO:0016491">
    <property type="term" value="F:oxidoreductase activity"/>
    <property type="evidence" value="ECO:0007669"/>
    <property type="project" value="UniProtKB-KW"/>
</dbReference>
<comment type="caution">
    <text evidence="3">The sequence shown here is derived from an EMBL/GenBank/DDBJ whole genome shotgun (WGS) entry which is preliminary data.</text>
</comment>